<comment type="catalytic activity">
    <reaction evidence="19 20">
        <text>UDP-N-acetyl-alpha-D-muramate + NADP(+) = UDP-N-acetyl-3-O-(1-carboxyvinyl)-alpha-D-glucosamine + NADPH + H(+)</text>
        <dbReference type="Rhea" id="RHEA:12248"/>
        <dbReference type="ChEBI" id="CHEBI:15378"/>
        <dbReference type="ChEBI" id="CHEBI:57783"/>
        <dbReference type="ChEBI" id="CHEBI:58349"/>
        <dbReference type="ChEBI" id="CHEBI:68483"/>
        <dbReference type="ChEBI" id="CHEBI:70757"/>
        <dbReference type="EC" id="1.3.1.98"/>
    </reaction>
</comment>
<dbReference type="InterPro" id="IPR036635">
    <property type="entry name" value="MurB_C_sf"/>
</dbReference>
<evidence type="ECO:0000256" key="12">
    <source>
        <dbReference type="ARBA" id="ARBA00022857"/>
    </source>
</evidence>
<dbReference type="GO" id="GO:0051301">
    <property type="term" value="P:cell division"/>
    <property type="evidence" value="ECO:0007669"/>
    <property type="project" value="UniProtKB-KW"/>
</dbReference>
<dbReference type="Gene3D" id="3.30.43.10">
    <property type="entry name" value="Uridine Diphospho-n-acetylenolpyruvylglucosamine Reductase, domain 2"/>
    <property type="match status" value="1"/>
</dbReference>
<keyword evidence="17 20" id="KW-0961">Cell wall biogenesis/degradation</keyword>
<dbReference type="STRING" id="151081.TW72_10095"/>
<keyword evidence="12 20" id="KW-0521">NADP</keyword>
<accession>A0A5S3Z2S2</accession>
<evidence type="ECO:0000256" key="8">
    <source>
        <dbReference type="ARBA" id="ARBA00022490"/>
    </source>
</evidence>
<dbReference type="EMBL" id="PNCG01000016">
    <property type="protein sequence ID" value="TMP86095.1"/>
    <property type="molecule type" value="Genomic_DNA"/>
</dbReference>
<evidence type="ECO:0000256" key="14">
    <source>
        <dbReference type="ARBA" id="ARBA00022984"/>
    </source>
</evidence>
<feature type="domain" description="FAD-binding PCMH-type" evidence="21">
    <location>
        <begin position="18"/>
        <end position="183"/>
    </location>
</feature>
<sequence length="342" mass="37931">MTRECLLPALQSLHTFALAAQCQQLLIVEDPEQLHDIDFTEPFCVLGEGSNTIFTAPYQGSVVLIANKGLVIEEHSDAWLLHCEAGENWHQLVQQSLALAMPGLENLALIPGTVGAAPVQNIGAYGVELAQFVDYVQGYDITKGCFHTLRAEECEFGYRDSIFKHALKERFIITRVGLRLPKAWQANTSYGPLQELHQPTAQQIFEQVVAVRQSKLPDPYQLANSGSFFKNPILPRQQVASLRQRDPHMPCYDVDNEHQKVAAGWLIEQAGLKGYCIGDIAVHDKQALVLVNRGTGTAEQLMAMIKHIQRTILAHFGIALEHEVRLLGAQGEIHVEADNESA</sequence>
<comment type="function">
    <text evidence="2 20">Cell wall formation.</text>
</comment>
<dbReference type="InterPro" id="IPR016169">
    <property type="entry name" value="FAD-bd_PCMH_sub2"/>
</dbReference>
<dbReference type="GO" id="GO:0071949">
    <property type="term" value="F:FAD binding"/>
    <property type="evidence" value="ECO:0007669"/>
    <property type="project" value="InterPro"/>
</dbReference>
<dbReference type="SUPFAM" id="SSF56176">
    <property type="entry name" value="FAD-binding/transporter-associated domain-like"/>
    <property type="match status" value="1"/>
</dbReference>
<dbReference type="InterPro" id="IPR011601">
    <property type="entry name" value="MurB_C"/>
</dbReference>
<comment type="similarity">
    <text evidence="5 20">Belongs to the MurB family.</text>
</comment>
<evidence type="ECO:0000256" key="13">
    <source>
        <dbReference type="ARBA" id="ARBA00022960"/>
    </source>
</evidence>
<evidence type="ECO:0000256" key="1">
    <source>
        <dbReference type="ARBA" id="ARBA00001974"/>
    </source>
</evidence>
<dbReference type="Pfam" id="PF02873">
    <property type="entry name" value="MurB_C"/>
    <property type="match status" value="1"/>
</dbReference>
<reference evidence="22 23" key="1">
    <citation type="submission" date="2017-12" db="EMBL/GenBank/DDBJ databases">
        <authorList>
            <person name="Paulsen S."/>
            <person name="Gram L.K."/>
        </authorList>
    </citation>
    <scope>NUCLEOTIDE SEQUENCE [LARGE SCALE GENOMIC DNA]</scope>
    <source>
        <strain evidence="22 23">S2897</strain>
    </source>
</reference>
<evidence type="ECO:0000256" key="11">
    <source>
        <dbReference type="ARBA" id="ARBA00022827"/>
    </source>
</evidence>
<evidence type="ECO:0000256" key="5">
    <source>
        <dbReference type="ARBA" id="ARBA00010485"/>
    </source>
</evidence>
<evidence type="ECO:0000256" key="10">
    <source>
        <dbReference type="ARBA" id="ARBA00022630"/>
    </source>
</evidence>
<evidence type="ECO:0000256" key="3">
    <source>
        <dbReference type="ARBA" id="ARBA00004496"/>
    </source>
</evidence>
<evidence type="ECO:0000313" key="23">
    <source>
        <dbReference type="Proteomes" id="UP000305874"/>
    </source>
</evidence>
<dbReference type="UniPathway" id="UPA00219"/>
<dbReference type="GO" id="GO:0009252">
    <property type="term" value="P:peptidoglycan biosynthetic process"/>
    <property type="evidence" value="ECO:0007669"/>
    <property type="project" value="UniProtKB-UniRule"/>
</dbReference>
<evidence type="ECO:0000256" key="15">
    <source>
        <dbReference type="ARBA" id="ARBA00023002"/>
    </source>
</evidence>
<dbReference type="GO" id="GO:0008762">
    <property type="term" value="F:UDP-N-acetylmuramate dehydrogenase activity"/>
    <property type="evidence" value="ECO:0007669"/>
    <property type="project" value="UniProtKB-UniRule"/>
</dbReference>
<evidence type="ECO:0000256" key="16">
    <source>
        <dbReference type="ARBA" id="ARBA00023306"/>
    </source>
</evidence>
<dbReference type="Gene3D" id="3.30.465.10">
    <property type="match status" value="1"/>
</dbReference>
<dbReference type="Proteomes" id="UP000305874">
    <property type="component" value="Unassembled WGS sequence"/>
</dbReference>
<name>A0A5S3Z2S2_9GAMM</name>
<evidence type="ECO:0000256" key="20">
    <source>
        <dbReference type="HAMAP-Rule" id="MF_00037"/>
    </source>
</evidence>
<feature type="active site" description="Proton donor" evidence="20">
    <location>
        <position position="227"/>
    </location>
</feature>
<dbReference type="GO" id="GO:0008360">
    <property type="term" value="P:regulation of cell shape"/>
    <property type="evidence" value="ECO:0007669"/>
    <property type="project" value="UniProtKB-KW"/>
</dbReference>
<keyword evidence="10 20" id="KW-0285">Flavoprotein</keyword>
<dbReference type="Gene3D" id="3.90.78.10">
    <property type="entry name" value="UDP-N-acetylenolpyruvoylglucosamine reductase, C-terminal domain"/>
    <property type="match status" value="1"/>
</dbReference>
<comment type="caution">
    <text evidence="22">The sequence shown here is derived from an EMBL/GenBank/DDBJ whole genome shotgun (WGS) entry which is preliminary data.</text>
</comment>
<dbReference type="PROSITE" id="PS51387">
    <property type="entry name" value="FAD_PCMH"/>
    <property type="match status" value="1"/>
</dbReference>
<keyword evidence="9 20" id="KW-0132">Cell division</keyword>
<dbReference type="InterPro" id="IPR016167">
    <property type="entry name" value="FAD-bd_PCMH_sub1"/>
</dbReference>
<evidence type="ECO:0000256" key="18">
    <source>
        <dbReference type="ARBA" id="ARBA00031026"/>
    </source>
</evidence>
<evidence type="ECO:0000256" key="17">
    <source>
        <dbReference type="ARBA" id="ARBA00023316"/>
    </source>
</evidence>
<keyword evidence="8 20" id="KW-0963">Cytoplasm</keyword>
<gene>
    <name evidence="20" type="primary">murB</name>
    <name evidence="22" type="ORF">CWC05_15990</name>
</gene>
<evidence type="ECO:0000256" key="9">
    <source>
        <dbReference type="ARBA" id="ARBA00022618"/>
    </source>
</evidence>
<evidence type="ECO:0000256" key="19">
    <source>
        <dbReference type="ARBA" id="ARBA00048914"/>
    </source>
</evidence>
<dbReference type="GO" id="GO:0071555">
    <property type="term" value="P:cell wall organization"/>
    <property type="evidence" value="ECO:0007669"/>
    <property type="project" value="UniProtKB-KW"/>
</dbReference>
<dbReference type="SUPFAM" id="SSF56194">
    <property type="entry name" value="Uridine diphospho-N-Acetylenolpyruvylglucosamine reductase, MurB, C-terminal domain"/>
    <property type="match status" value="1"/>
</dbReference>
<dbReference type="RefSeq" id="WP_138548821.1">
    <property type="nucleotide sequence ID" value="NZ_PNCG01000016.1"/>
</dbReference>
<dbReference type="PANTHER" id="PTHR21071">
    <property type="entry name" value="UDP-N-ACETYLENOLPYRUVOYLGLUCOSAMINE REDUCTASE"/>
    <property type="match status" value="1"/>
</dbReference>
<dbReference type="PANTHER" id="PTHR21071:SF4">
    <property type="entry name" value="UDP-N-ACETYLENOLPYRUVOYLGLUCOSAMINE REDUCTASE"/>
    <property type="match status" value="1"/>
</dbReference>
<evidence type="ECO:0000313" key="22">
    <source>
        <dbReference type="EMBL" id="TMP86095.1"/>
    </source>
</evidence>
<dbReference type="InterPro" id="IPR016166">
    <property type="entry name" value="FAD-bd_PCMH"/>
</dbReference>
<dbReference type="InterPro" id="IPR006094">
    <property type="entry name" value="Oxid_FAD_bind_N"/>
</dbReference>
<evidence type="ECO:0000256" key="2">
    <source>
        <dbReference type="ARBA" id="ARBA00003921"/>
    </source>
</evidence>
<keyword evidence="14 20" id="KW-0573">Peptidoglycan synthesis</keyword>
<dbReference type="EC" id="1.3.1.98" evidence="6 20"/>
<feature type="active site" evidence="20">
    <location>
        <position position="323"/>
    </location>
</feature>
<dbReference type="HAMAP" id="MF_00037">
    <property type="entry name" value="MurB"/>
    <property type="match status" value="1"/>
</dbReference>
<proteinExistence type="inferred from homology"/>
<dbReference type="Pfam" id="PF01565">
    <property type="entry name" value="FAD_binding_4"/>
    <property type="match status" value="1"/>
</dbReference>
<dbReference type="InterPro" id="IPR003170">
    <property type="entry name" value="MurB"/>
</dbReference>
<dbReference type="NCBIfam" id="TIGR00179">
    <property type="entry name" value="murB"/>
    <property type="match status" value="1"/>
</dbReference>
<evidence type="ECO:0000256" key="6">
    <source>
        <dbReference type="ARBA" id="ARBA00012518"/>
    </source>
</evidence>
<dbReference type="AlphaFoldDB" id="A0A5S3Z2S2"/>
<evidence type="ECO:0000256" key="7">
    <source>
        <dbReference type="ARBA" id="ARBA00015188"/>
    </source>
</evidence>
<comment type="pathway">
    <text evidence="4 20">Cell wall biogenesis; peptidoglycan biosynthesis.</text>
</comment>
<dbReference type="NCBIfam" id="NF000755">
    <property type="entry name" value="PRK00046.1"/>
    <property type="match status" value="1"/>
</dbReference>
<organism evidence="22 23">
    <name type="scientific">Pseudoalteromonas ruthenica</name>
    <dbReference type="NCBI Taxonomy" id="151081"/>
    <lineage>
        <taxon>Bacteria</taxon>
        <taxon>Pseudomonadati</taxon>
        <taxon>Pseudomonadota</taxon>
        <taxon>Gammaproteobacteria</taxon>
        <taxon>Alteromonadales</taxon>
        <taxon>Pseudoalteromonadaceae</taxon>
        <taxon>Pseudoalteromonas</taxon>
    </lineage>
</organism>
<dbReference type="GO" id="GO:0005829">
    <property type="term" value="C:cytosol"/>
    <property type="evidence" value="ECO:0007669"/>
    <property type="project" value="TreeGrafter"/>
</dbReference>
<evidence type="ECO:0000256" key="4">
    <source>
        <dbReference type="ARBA" id="ARBA00004752"/>
    </source>
</evidence>
<comment type="cofactor">
    <cofactor evidence="1 20">
        <name>FAD</name>
        <dbReference type="ChEBI" id="CHEBI:57692"/>
    </cofactor>
</comment>
<reference evidence="23" key="2">
    <citation type="submission" date="2019-06" db="EMBL/GenBank/DDBJ databases">
        <title>Co-occurence of chitin degradation, pigmentation and bioactivity in marine Pseudoalteromonas.</title>
        <authorList>
            <person name="Sonnenschein E.C."/>
            <person name="Bech P.K."/>
        </authorList>
    </citation>
    <scope>NUCLEOTIDE SEQUENCE [LARGE SCALE GENOMIC DNA]</scope>
    <source>
        <strain evidence="23">S2897</strain>
    </source>
</reference>
<protein>
    <recommendedName>
        <fullName evidence="7 20">UDP-N-acetylenolpyruvoylglucosamine reductase</fullName>
        <ecNumber evidence="6 20">1.3.1.98</ecNumber>
    </recommendedName>
    <alternativeName>
        <fullName evidence="18 20">UDP-N-acetylmuramate dehydrogenase</fullName>
    </alternativeName>
</protein>
<keyword evidence="11 20" id="KW-0274">FAD</keyword>
<keyword evidence="13 20" id="KW-0133">Cell shape</keyword>
<dbReference type="InterPro" id="IPR036318">
    <property type="entry name" value="FAD-bd_PCMH-like_sf"/>
</dbReference>
<keyword evidence="16 20" id="KW-0131">Cell cycle</keyword>
<evidence type="ECO:0000259" key="21">
    <source>
        <dbReference type="PROSITE" id="PS51387"/>
    </source>
</evidence>
<comment type="subcellular location">
    <subcellularLocation>
        <location evidence="3 20">Cytoplasm</location>
    </subcellularLocation>
</comment>
<keyword evidence="15 20" id="KW-0560">Oxidoreductase</keyword>
<feature type="active site" evidence="20">
    <location>
        <position position="159"/>
    </location>
</feature>